<name>A0A210Q955_MIZYE</name>
<dbReference type="Proteomes" id="UP000242188">
    <property type="component" value="Unassembled WGS sequence"/>
</dbReference>
<dbReference type="InterPro" id="IPR036354">
    <property type="entry name" value="Prot_inh_pot1_sf"/>
</dbReference>
<keyword evidence="2" id="KW-0646">Protease inhibitor</keyword>
<evidence type="ECO:0000313" key="5">
    <source>
        <dbReference type="Proteomes" id="UP000242188"/>
    </source>
</evidence>
<dbReference type="SUPFAM" id="SSF54654">
    <property type="entry name" value="CI-2 family of serine protease inhibitors"/>
    <property type="match status" value="1"/>
</dbReference>
<gene>
    <name evidence="4" type="ORF">KP79_PYT12729</name>
</gene>
<evidence type="ECO:0000256" key="3">
    <source>
        <dbReference type="ARBA" id="ARBA00022900"/>
    </source>
</evidence>
<dbReference type="EMBL" id="NEDP02004526">
    <property type="protein sequence ID" value="OWF45282.1"/>
    <property type="molecule type" value="Genomic_DNA"/>
</dbReference>
<dbReference type="STRING" id="6573.A0A210Q955"/>
<keyword evidence="5" id="KW-1185">Reference proteome</keyword>
<comment type="similarity">
    <text evidence="1">Belongs to the protease inhibitor I13 (potato type I serine protease inhibitor) family.</text>
</comment>
<evidence type="ECO:0000313" key="4">
    <source>
        <dbReference type="EMBL" id="OWF45282.1"/>
    </source>
</evidence>
<protein>
    <submittedName>
        <fullName evidence="4">Subtilisin inhibitor 1</fullName>
    </submittedName>
</protein>
<accession>A0A210Q955</accession>
<sequence length="62" mass="7141">MDWPDCIGKTWQEAEAIIRKEYPNISVQVLPKGSMVTMDYRPERVRIFTDETGKVVDVPMIG</sequence>
<evidence type="ECO:0000256" key="2">
    <source>
        <dbReference type="ARBA" id="ARBA00022690"/>
    </source>
</evidence>
<dbReference type="PANTHER" id="PTHR33091:SF29">
    <property type="entry name" value="SUBTILISIN INHIBITOR 1"/>
    <property type="match status" value="1"/>
</dbReference>
<dbReference type="GO" id="GO:0009611">
    <property type="term" value="P:response to wounding"/>
    <property type="evidence" value="ECO:0007669"/>
    <property type="project" value="InterPro"/>
</dbReference>
<dbReference type="PANTHER" id="PTHR33091">
    <property type="entry name" value="PROTEIN, PUTATIVE, EXPRESSED-RELATED"/>
    <property type="match status" value="1"/>
</dbReference>
<dbReference type="AlphaFoldDB" id="A0A210Q955"/>
<dbReference type="InterPro" id="IPR000864">
    <property type="entry name" value="Prot_inh_pot1"/>
</dbReference>
<organism evidence="4 5">
    <name type="scientific">Mizuhopecten yessoensis</name>
    <name type="common">Japanese scallop</name>
    <name type="synonym">Patinopecten yessoensis</name>
    <dbReference type="NCBI Taxonomy" id="6573"/>
    <lineage>
        <taxon>Eukaryota</taxon>
        <taxon>Metazoa</taxon>
        <taxon>Spiralia</taxon>
        <taxon>Lophotrochozoa</taxon>
        <taxon>Mollusca</taxon>
        <taxon>Bivalvia</taxon>
        <taxon>Autobranchia</taxon>
        <taxon>Pteriomorphia</taxon>
        <taxon>Pectinida</taxon>
        <taxon>Pectinoidea</taxon>
        <taxon>Pectinidae</taxon>
        <taxon>Mizuhopecten</taxon>
    </lineage>
</organism>
<reference evidence="4 5" key="1">
    <citation type="journal article" date="2017" name="Nat. Ecol. Evol.">
        <title>Scallop genome provides insights into evolution of bilaterian karyotype and development.</title>
        <authorList>
            <person name="Wang S."/>
            <person name="Zhang J."/>
            <person name="Jiao W."/>
            <person name="Li J."/>
            <person name="Xun X."/>
            <person name="Sun Y."/>
            <person name="Guo X."/>
            <person name="Huan P."/>
            <person name="Dong B."/>
            <person name="Zhang L."/>
            <person name="Hu X."/>
            <person name="Sun X."/>
            <person name="Wang J."/>
            <person name="Zhao C."/>
            <person name="Wang Y."/>
            <person name="Wang D."/>
            <person name="Huang X."/>
            <person name="Wang R."/>
            <person name="Lv J."/>
            <person name="Li Y."/>
            <person name="Zhang Z."/>
            <person name="Liu B."/>
            <person name="Lu W."/>
            <person name="Hui Y."/>
            <person name="Liang J."/>
            <person name="Zhou Z."/>
            <person name="Hou R."/>
            <person name="Li X."/>
            <person name="Liu Y."/>
            <person name="Li H."/>
            <person name="Ning X."/>
            <person name="Lin Y."/>
            <person name="Zhao L."/>
            <person name="Xing Q."/>
            <person name="Dou J."/>
            <person name="Li Y."/>
            <person name="Mao J."/>
            <person name="Guo H."/>
            <person name="Dou H."/>
            <person name="Li T."/>
            <person name="Mu C."/>
            <person name="Jiang W."/>
            <person name="Fu Q."/>
            <person name="Fu X."/>
            <person name="Miao Y."/>
            <person name="Liu J."/>
            <person name="Yu Q."/>
            <person name="Li R."/>
            <person name="Liao H."/>
            <person name="Li X."/>
            <person name="Kong Y."/>
            <person name="Jiang Z."/>
            <person name="Chourrout D."/>
            <person name="Li R."/>
            <person name="Bao Z."/>
        </authorList>
    </citation>
    <scope>NUCLEOTIDE SEQUENCE [LARGE SCALE GENOMIC DNA]</scope>
    <source>
        <strain evidence="4 5">PY_sf001</strain>
    </source>
</reference>
<dbReference type="Gene3D" id="3.30.10.10">
    <property type="entry name" value="Trypsin Inhibitor V, subunit A"/>
    <property type="match status" value="1"/>
</dbReference>
<comment type="caution">
    <text evidence="4">The sequence shown here is derived from an EMBL/GenBank/DDBJ whole genome shotgun (WGS) entry which is preliminary data.</text>
</comment>
<proteinExistence type="inferred from homology"/>
<evidence type="ECO:0000256" key="1">
    <source>
        <dbReference type="ARBA" id="ARBA00008210"/>
    </source>
</evidence>
<dbReference type="PRINTS" id="PR00292">
    <property type="entry name" value="POTATOINHBTR"/>
</dbReference>
<dbReference type="GO" id="GO:0004867">
    <property type="term" value="F:serine-type endopeptidase inhibitor activity"/>
    <property type="evidence" value="ECO:0007669"/>
    <property type="project" value="UniProtKB-KW"/>
</dbReference>
<dbReference type="Pfam" id="PF00280">
    <property type="entry name" value="potato_inhibit"/>
    <property type="match status" value="1"/>
</dbReference>
<keyword evidence="3" id="KW-0722">Serine protease inhibitor</keyword>